<comment type="caution">
    <text evidence="1">The sequence shown here is derived from an EMBL/GenBank/DDBJ whole genome shotgun (WGS) entry which is preliminary data.</text>
</comment>
<dbReference type="AlphaFoldDB" id="A0A8S1YHN2"/>
<protein>
    <submittedName>
        <fullName evidence="1">Uncharacterized protein</fullName>
    </submittedName>
</protein>
<evidence type="ECO:0000313" key="2">
    <source>
        <dbReference type="Proteomes" id="UP000689195"/>
    </source>
</evidence>
<organism evidence="1 2">
    <name type="scientific">Paramecium pentaurelia</name>
    <dbReference type="NCBI Taxonomy" id="43138"/>
    <lineage>
        <taxon>Eukaryota</taxon>
        <taxon>Sar</taxon>
        <taxon>Alveolata</taxon>
        <taxon>Ciliophora</taxon>
        <taxon>Intramacronucleata</taxon>
        <taxon>Oligohymenophorea</taxon>
        <taxon>Peniculida</taxon>
        <taxon>Parameciidae</taxon>
        <taxon>Paramecium</taxon>
    </lineage>
</organism>
<reference evidence="1" key="1">
    <citation type="submission" date="2021-01" db="EMBL/GenBank/DDBJ databases">
        <authorList>
            <consortium name="Genoscope - CEA"/>
            <person name="William W."/>
        </authorList>
    </citation>
    <scope>NUCLEOTIDE SEQUENCE</scope>
</reference>
<evidence type="ECO:0000313" key="1">
    <source>
        <dbReference type="EMBL" id="CAD8213655.1"/>
    </source>
</evidence>
<accession>A0A8S1YHN2</accession>
<name>A0A8S1YHN2_9CILI</name>
<dbReference type="EMBL" id="CAJJDO010000183">
    <property type="protein sequence ID" value="CAD8213655.1"/>
    <property type="molecule type" value="Genomic_DNA"/>
</dbReference>
<keyword evidence="2" id="KW-1185">Reference proteome</keyword>
<dbReference type="Proteomes" id="UP000689195">
    <property type="component" value="Unassembled WGS sequence"/>
</dbReference>
<gene>
    <name evidence="1" type="ORF">PPENT_87.1.T1830024</name>
</gene>
<proteinExistence type="predicted"/>
<sequence length="96" mass="11417">MDNSIEQDFQNMQLSLKDVKTIENVQQRKFMVSLAKKDELNEQHKFEIQEFILLFGKGVVCSIKNAYIWNIFKLMNGDQKYGINLKIFYSVQHRNL</sequence>